<keyword evidence="5" id="KW-0653">Protein transport</keyword>
<feature type="compositionally biased region" description="Acidic residues" evidence="9">
    <location>
        <begin position="197"/>
        <end position="207"/>
    </location>
</feature>
<keyword evidence="4" id="KW-0931">ER-Golgi transport</keyword>
<dbReference type="InterPro" id="IPR011990">
    <property type="entry name" value="TPR-like_helical_dom_sf"/>
</dbReference>
<evidence type="ECO:0000313" key="10">
    <source>
        <dbReference type="EMBL" id="WAR11625.1"/>
    </source>
</evidence>
<dbReference type="EMBL" id="CP111019">
    <property type="protein sequence ID" value="WAR11625.1"/>
    <property type="molecule type" value="Genomic_DNA"/>
</dbReference>
<dbReference type="InterPro" id="IPR000744">
    <property type="entry name" value="NSF_attach"/>
</dbReference>
<evidence type="ECO:0000256" key="4">
    <source>
        <dbReference type="ARBA" id="ARBA00022892"/>
    </source>
</evidence>
<comment type="subcellular location">
    <subcellularLocation>
        <location evidence="1">Membrane</location>
        <topology evidence="1">Peripheral membrane protein</topology>
    </subcellularLocation>
</comment>
<keyword evidence="3" id="KW-0813">Transport</keyword>
<dbReference type="PANTHER" id="PTHR13768">
    <property type="entry name" value="SOLUBLE NSF ATTACHMENT PROTEIN SNAP"/>
    <property type="match status" value="1"/>
</dbReference>
<evidence type="ECO:0000256" key="7">
    <source>
        <dbReference type="ARBA" id="ARBA00040047"/>
    </source>
</evidence>
<protein>
    <recommendedName>
        <fullName evidence="7">Gamma-soluble NSF attachment protein</fullName>
    </recommendedName>
    <alternativeName>
        <fullName evidence="8">N-ethylmaleimide-sensitive factor attachment protein gamma</fullName>
    </alternativeName>
</protein>
<organism evidence="10 11">
    <name type="scientific">Mya arenaria</name>
    <name type="common">Soft-shell clam</name>
    <dbReference type="NCBI Taxonomy" id="6604"/>
    <lineage>
        <taxon>Eukaryota</taxon>
        <taxon>Metazoa</taxon>
        <taxon>Spiralia</taxon>
        <taxon>Lophotrochozoa</taxon>
        <taxon>Mollusca</taxon>
        <taxon>Bivalvia</taxon>
        <taxon>Autobranchia</taxon>
        <taxon>Heteroconchia</taxon>
        <taxon>Euheterodonta</taxon>
        <taxon>Imparidentia</taxon>
        <taxon>Neoheterodontei</taxon>
        <taxon>Myida</taxon>
        <taxon>Myoidea</taxon>
        <taxon>Myidae</taxon>
        <taxon>Mya</taxon>
    </lineage>
</organism>
<accession>A0ABY7EP39</accession>
<evidence type="ECO:0000256" key="9">
    <source>
        <dbReference type="SAM" id="MobiDB-lite"/>
    </source>
</evidence>
<reference evidence="10" key="1">
    <citation type="submission" date="2022-11" db="EMBL/GenBank/DDBJ databases">
        <title>Centuries of genome instability and evolution in soft-shell clam transmissible cancer (bioRxiv).</title>
        <authorList>
            <person name="Hart S.F.M."/>
            <person name="Yonemitsu M.A."/>
            <person name="Giersch R.M."/>
            <person name="Beal B.F."/>
            <person name="Arriagada G."/>
            <person name="Davis B.W."/>
            <person name="Ostrander E.A."/>
            <person name="Goff S.P."/>
            <person name="Metzger M.J."/>
        </authorList>
    </citation>
    <scope>NUCLEOTIDE SEQUENCE</scope>
    <source>
        <strain evidence="10">MELC-2E11</strain>
        <tissue evidence="10">Siphon/mantle</tissue>
    </source>
</reference>
<keyword evidence="6" id="KW-0472">Membrane</keyword>
<sequence length="207" mass="22254">MSTNKRAEALAHAGLISKENKELDLAVQFMERASLMFQENGTPDTAALCLEKAAKYDEAVDCFKKEISFYAAAENYAMIAKLVLGVILIKLHVGDYVAADEFFRSATKFPQFIESEEAGAVQELLTAYDDGDEEAARRVLSLPLIKYMDNVFNKLARGLEIPGGMRVGGAGGGAPNVTDSLGGGTHQAAPLTAPAQLDDDEMEEGLC</sequence>
<dbReference type="PANTHER" id="PTHR13768:SF2">
    <property type="entry name" value="GAMMA-SOLUBLE NSF ATTACHMENT PROTEIN"/>
    <property type="match status" value="1"/>
</dbReference>
<dbReference type="Gene3D" id="1.25.40.10">
    <property type="entry name" value="Tetratricopeptide repeat domain"/>
    <property type="match status" value="2"/>
</dbReference>
<proteinExistence type="inferred from homology"/>
<evidence type="ECO:0000256" key="3">
    <source>
        <dbReference type="ARBA" id="ARBA00022448"/>
    </source>
</evidence>
<evidence type="ECO:0000256" key="5">
    <source>
        <dbReference type="ARBA" id="ARBA00022927"/>
    </source>
</evidence>
<evidence type="ECO:0000256" key="6">
    <source>
        <dbReference type="ARBA" id="ARBA00023136"/>
    </source>
</evidence>
<feature type="region of interest" description="Disordered" evidence="9">
    <location>
        <begin position="172"/>
        <end position="207"/>
    </location>
</feature>
<name>A0ABY7EP39_MYAAR</name>
<dbReference type="Pfam" id="PF14938">
    <property type="entry name" value="SNAP"/>
    <property type="match status" value="1"/>
</dbReference>
<evidence type="ECO:0000256" key="2">
    <source>
        <dbReference type="ARBA" id="ARBA00010050"/>
    </source>
</evidence>
<evidence type="ECO:0000313" key="11">
    <source>
        <dbReference type="Proteomes" id="UP001164746"/>
    </source>
</evidence>
<gene>
    <name evidence="10" type="ORF">MAR_025805</name>
</gene>
<evidence type="ECO:0000256" key="8">
    <source>
        <dbReference type="ARBA" id="ARBA00042485"/>
    </source>
</evidence>
<keyword evidence="11" id="KW-1185">Reference proteome</keyword>
<dbReference type="SUPFAM" id="SSF48452">
    <property type="entry name" value="TPR-like"/>
    <property type="match status" value="1"/>
</dbReference>
<comment type="similarity">
    <text evidence="2">Belongs to the SNAP family.</text>
</comment>
<dbReference type="Proteomes" id="UP001164746">
    <property type="component" value="Chromosome 8"/>
</dbReference>
<evidence type="ECO:0000256" key="1">
    <source>
        <dbReference type="ARBA" id="ARBA00004170"/>
    </source>
</evidence>